<dbReference type="PANTHER" id="PTHR43771">
    <property type="entry name" value="PHOSPHOMANNOMUTASE"/>
    <property type="match status" value="1"/>
</dbReference>
<evidence type="ECO:0000313" key="13">
    <source>
        <dbReference type="Proteomes" id="UP001069802"/>
    </source>
</evidence>
<keyword evidence="13" id="KW-1185">Reference proteome</keyword>
<dbReference type="Pfam" id="PF00408">
    <property type="entry name" value="PGM_PMM_IV"/>
    <property type="match status" value="1"/>
</dbReference>
<dbReference type="Gene3D" id="3.40.120.10">
    <property type="entry name" value="Alpha-D-Glucose-1,6-Bisphosphate, subunit A, domain 3"/>
    <property type="match status" value="3"/>
</dbReference>
<evidence type="ECO:0000256" key="4">
    <source>
        <dbReference type="ARBA" id="ARBA00022723"/>
    </source>
</evidence>
<dbReference type="PANTHER" id="PTHR43771:SF2">
    <property type="entry name" value="PHOSPHOMANNOMUTASE_PHOSPHOGLUCOMUTASE"/>
    <property type="match status" value="1"/>
</dbReference>
<dbReference type="InterPro" id="IPR005841">
    <property type="entry name" value="Alpha-D-phosphohexomutase_SF"/>
</dbReference>
<comment type="caution">
    <text evidence="12">The sequence shown here is derived from an EMBL/GenBank/DDBJ whole genome shotgun (WGS) entry which is preliminary data.</text>
</comment>
<evidence type="ECO:0000256" key="2">
    <source>
        <dbReference type="ARBA" id="ARBA00010231"/>
    </source>
</evidence>
<evidence type="ECO:0000259" key="8">
    <source>
        <dbReference type="Pfam" id="PF00408"/>
    </source>
</evidence>
<dbReference type="InterPro" id="IPR016066">
    <property type="entry name" value="A-D-PHexomutase_CS"/>
</dbReference>
<dbReference type="CDD" id="cd03089">
    <property type="entry name" value="PMM_PGM"/>
    <property type="match status" value="1"/>
</dbReference>
<name>A0ABT4LE79_9PROT</name>
<evidence type="ECO:0000256" key="6">
    <source>
        <dbReference type="ARBA" id="ARBA00023235"/>
    </source>
</evidence>
<evidence type="ECO:0000259" key="10">
    <source>
        <dbReference type="Pfam" id="PF02879"/>
    </source>
</evidence>
<comment type="cofactor">
    <cofactor evidence="1">
        <name>Mg(2+)</name>
        <dbReference type="ChEBI" id="CHEBI:18420"/>
    </cofactor>
</comment>
<evidence type="ECO:0000256" key="3">
    <source>
        <dbReference type="ARBA" id="ARBA00022553"/>
    </source>
</evidence>
<dbReference type="NCBIfam" id="NF046027">
    <property type="entry name" value="PhglucPhmanMutPgmG"/>
    <property type="match status" value="1"/>
</dbReference>
<dbReference type="SUPFAM" id="SSF53738">
    <property type="entry name" value="Phosphoglucomutase, first 3 domains"/>
    <property type="match status" value="3"/>
</dbReference>
<proteinExistence type="inferred from homology"/>
<reference evidence="12" key="1">
    <citation type="submission" date="2022-12" db="EMBL/GenBank/DDBJ databases">
        <title>Bacterial isolates from different developmental stages of Nematostella vectensis.</title>
        <authorList>
            <person name="Fraune S."/>
        </authorList>
    </citation>
    <scope>NUCLEOTIDE SEQUENCE</scope>
    <source>
        <strain evidence="12">G21630-S1</strain>
    </source>
</reference>
<dbReference type="Pfam" id="PF02879">
    <property type="entry name" value="PGM_PMM_II"/>
    <property type="match status" value="1"/>
</dbReference>
<feature type="domain" description="Alpha-D-phosphohexomutase C-terminal" evidence="8">
    <location>
        <begin position="371"/>
        <end position="446"/>
    </location>
</feature>
<dbReference type="PROSITE" id="PS00710">
    <property type="entry name" value="PGM_PMM"/>
    <property type="match status" value="1"/>
</dbReference>
<dbReference type="Proteomes" id="UP001069802">
    <property type="component" value="Unassembled WGS sequence"/>
</dbReference>
<accession>A0ABT4LE79</accession>
<keyword evidence="3" id="KW-0597">Phosphoprotein</keyword>
<dbReference type="InterPro" id="IPR005843">
    <property type="entry name" value="A-D-PHexomutase_C"/>
</dbReference>
<evidence type="ECO:0000313" key="12">
    <source>
        <dbReference type="EMBL" id="MCZ4279407.1"/>
    </source>
</evidence>
<comment type="similarity">
    <text evidence="2 7">Belongs to the phosphohexose mutase family.</text>
</comment>
<keyword evidence="5 7" id="KW-0460">Magnesium</keyword>
<gene>
    <name evidence="12" type="ORF">O4H49_01375</name>
</gene>
<dbReference type="Gene3D" id="3.30.310.50">
    <property type="entry name" value="Alpha-D-phosphohexomutase, C-terminal domain"/>
    <property type="match status" value="1"/>
</dbReference>
<protein>
    <submittedName>
        <fullName evidence="12">Phosphomannomutase/phosphoglucomutase</fullName>
    </submittedName>
</protein>
<dbReference type="SUPFAM" id="SSF55957">
    <property type="entry name" value="Phosphoglucomutase, C-terminal domain"/>
    <property type="match status" value="1"/>
</dbReference>
<evidence type="ECO:0000259" key="9">
    <source>
        <dbReference type="Pfam" id="PF02878"/>
    </source>
</evidence>
<feature type="domain" description="Alpha-D-phosphohexomutase alpha/beta/alpha" evidence="10">
    <location>
        <begin position="152"/>
        <end position="251"/>
    </location>
</feature>
<dbReference type="RefSeq" id="WP_269421613.1">
    <property type="nucleotide sequence ID" value="NZ_JAPWGY010000001.1"/>
</dbReference>
<sequence>MHTFHPSIIREYDIRGIIDETLFPADARAIGHAFGTIVRRAGGNKVAVGYDGRVSSPLLASAVAEGLRAAGVTVYAVGLGPTPMLYFAAYTLPVDGGIMITGSHNPGNHNGFKIVHKRKAFFGDQIKEISRLSSSGDLENGTADLIQHPIFDAYIARLLEEVSFKDTGLKVVWDAGNGAAGDAMTALCAALPGQHKLLFADIDGTFPNHHPDPTVPENLVDLRSAVAEMGADLGIAFDGDGDRIGLVDSEGEILWGDQIMLLLARDILKDKPGATIIADVKASQVLFSEIEKAGGNPIMWKTGHSHIKSKMIETGAPFAGEMSAHLFFADRYYGYDDALYAAVRVLNIIAKTGQSLAEFRKALPVVVNTPELRFDCEEERKFCVVEEVAERLSAEKADVVSVDGVRVNTSDGWWLLRASNTQAVLVARCEASTPAGLDRLKAQLAAQLAESKVNLPS</sequence>
<keyword evidence="6" id="KW-0413">Isomerase</keyword>
<organism evidence="12 13">
    <name type="scientific">Kiloniella laminariae</name>
    <dbReference type="NCBI Taxonomy" id="454162"/>
    <lineage>
        <taxon>Bacteria</taxon>
        <taxon>Pseudomonadati</taxon>
        <taxon>Pseudomonadota</taxon>
        <taxon>Alphaproteobacteria</taxon>
        <taxon>Rhodospirillales</taxon>
        <taxon>Kiloniellaceae</taxon>
        <taxon>Kiloniella</taxon>
    </lineage>
</organism>
<dbReference type="InterPro" id="IPR036900">
    <property type="entry name" value="A-D-PHexomutase_C_sf"/>
</dbReference>
<feature type="domain" description="Alpha-D-phosphohexomutase alpha/beta/alpha" evidence="11">
    <location>
        <begin position="255"/>
        <end position="363"/>
    </location>
</feature>
<evidence type="ECO:0000259" key="11">
    <source>
        <dbReference type="Pfam" id="PF02880"/>
    </source>
</evidence>
<dbReference type="PRINTS" id="PR00509">
    <property type="entry name" value="PGMPMM"/>
</dbReference>
<dbReference type="InterPro" id="IPR005845">
    <property type="entry name" value="A-D-PHexomutase_a/b/a-II"/>
</dbReference>
<evidence type="ECO:0000256" key="7">
    <source>
        <dbReference type="RuleBase" id="RU004326"/>
    </source>
</evidence>
<evidence type="ECO:0000256" key="5">
    <source>
        <dbReference type="ARBA" id="ARBA00022842"/>
    </source>
</evidence>
<dbReference type="InterPro" id="IPR016055">
    <property type="entry name" value="A-D-PHexomutase_a/b/a-I/II/III"/>
</dbReference>
<keyword evidence="4 7" id="KW-0479">Metal-binding</keyword>
<dbReference type="Pfam" id="PF02880">
    <property type="entry name" value="PGM_PMM_III"/>
    <property type="match status" value="1"/>
</dbReference>
<dbReference type="Pfam" id="PF02878">
    <property type="entry name" value="PGM_PMM_I"/>
    <property type="match status" value="1"/>
</dbReference>
<dbReference type="EMBL" id="JAPWGY010000001">
    <property type="protein sequence ID" value="MCZ4279407.1"/>
    <property type="molecule type" value="Genomic_DNA"/>
</dbReference>
<dbReference type="InterPro" id="IPR005844">
    <property type="entry name" value="A-D-PHexomutase_a/b/a-I"/>
</dbReference>
<feature type="domain" description="Alpha-D-phosphohexomutase alpha/beta/alpha" evidence="9">
    <location>
        <begin position="9"/>
        <end position="131"/>
    </location>
</feature>
<evidence type="ECO:0000256" key="1">
    <source>
        <dbReference type="ARBA" id="ARBA00001946"/>
    </source>
</evidence>
<dbReference type="InterPro" id="IPR005846">
    <property type="entry name" value="A-D-PHexomutase_a/b/a-III"/>
</dbReference>